<accession>A0A0L0H269</accession>
<dbReference type="AlphaFoldDB" id="A0A0L0H269"/>
<proteinExistence type="predicted"/>
<dbReference type="OrthoDB" id="9800258at2"/>
<reference evidence="1 2" key="1">
    <citation type="journal article" date="2015" name="Appl. Environ. Microbiol.">
        <title>The Enterobacterium Trabulsiella odontotermitis Presents Novel Adaptations Related to Its Association with Fungus-Growing Termites.</title>
        <authorList>
            <person name="Sapountzis P."/>
            <person name="Gruntjes T."/>
            <person name="Otani S."/>
            <person name="Estevez J."/>
            <person name="da Costa R.R."/>
            <person name="Plunkett G.3rd."/>
            <person name="Perna N.T."/>
            <person name="Poulsen M."/>
        </authorList>
    </citation>
    <scope>NUCLEOTIDE SEQUENCE [LARGE SCALE GENOMIC DNA]</scope>
    <source>
        <strain evidence="1 2">12</strain>
    </source>
</reference>
<evidence type="ECO:0000313" key="2">
    <source>
        <dbReference type="Proteomes" id="UP000037393"/>
    </source>
</evidence>
<dbReference type="InterPro" id="IPR009241">
    <property type="entry name" value="HigB-like"/>
</dbReference>
<organism evidence="1 2">
    <name type="scientific">Trabulsiella odontotermitis</name>
    <dbReference type="NCBI Taxonomy" id="379893"/>
    <lineage>
        <taxon>Bacteria</taxon>
        <taxon>Pseudomonadati</taxon>
        <taxon>Pseudomonadota</taxon>
        <taxon>Gammaproteobacteria</taxon>
        <taxon>Enterobacterales</taxon>
        <taxon>Enterobacteriaceae</taxon>
        <taxon>Trabulsiella</taxon>
    </lineage>
</organism>
<dbReference type="NCBIfam" id="TIGR02683">
    <property type="entry name" value="upstrm_HI1419"/>
    <property type="match status" value="1"/>
</dbReference>
<comment type="caution">
    <text evidence="1">The sequence shown here is derived from an EMBL/GenBank/DDBJ whole genome shotgun (WGS) entry which is preliminary data.</text>
</comment>
<sequence length="115" mass="13678">MNREYVIERYRTPDGGIPFTEWIDNLKRRDLHTAFRILVRIDRAEKGNFGDYKYLRDGVWEMRIDCGPGYRLYFAFENKRIVLLLIAGDKRSQKADINKAVSYWKTHQAKEFANG</sequence>
<protein>
    <submittedName>
        <fullName evidence="1">Addiction module killer protein</fullName>
    </submittedName>
</protein>
<dbReference type="Pfam" id="PF05973">
    <property type="entry name" value="Gp49"/>
    <property type="match status" value="1"/>
</dbReference>
<name>A0A0L0H269_9ENTR</name>
<dbReference type="PANTHER" id="PTHR41791">
    <property type="entry name" value="SSL7039 PROTEIN"/>
    <property type="match status" value="1"/>
</dbReference>
<dbReference type="InterPro" id="IPR014056">
    <property type="entry name" value="TypeIITA-like_toxin_pred"/>
</dbReference>
<dbReference type="EMBL" id="JNGI01000014">
    <property type="protein sequence ID" value="KNC95297.1"/>
    <property type="molecule type" value="Genomic_DNA"/>
</dbReference>
<gene>
    <name evidence="1" type="ORF">GM31_03735</name>
</gene>
<dbReference type="PIRSF" id="PIRSF028744">
    <property type="entry name" value="Addict_mod_HI1419"/>
    <property type="match status" value="1"/>
</dbReference>
<dbReference type="PATRIC" id="fig|379893.3.peg.4939"/>
<evidence type="ECO:0000313" key="1">
    <source>
        <dbReference type="EMBL" id="KNC95297.1"/>
    </source>
</evidence>
<dbReference type="PANTHER" id="PTHR41791:SF1">
    <property type="entry name" value="SSL7039 PROTEIN"/>
    <property type="match status" value="1"/>
</dbReference>
<keyword evidence="2" id="KW-1185">Reference proteome</keyword>
<dbReference type="Proteomes" id="UP000037393">
    <property type="component" value="Unassembled WGS sequence"/>
</dbReference>